<comment type="caution">
    <text evidence="3">Lacks conserved residue(s) required for the propagation of feature annotation.</text>
</comment>
<dbReference type="Pfam" id="PF00188">
    <property type="entry name" value="CAP"/>
    <property type="match status" value="1"/>
</dbReference>
<protein>
    <recommendedName>
        <fullName evidence="5">ShKT domain-containing protein</fullName>
    </recommendedName>
</protein>
<evidence type="ECO:0000256" key="4">
    <source>
        <dbReference type="SAM" id="SignalP"/>
    </source>
</evidence>
<dbReference type="PROSITE" id="PS51670">
    <property type="entry name" value="SHKT"/>
    <property type="match status" value="1"/>
</dbReference>
<dbReference type="SUPFAM" id="SSF57546">
    <property type="entry name" value="Crisp domain-like"/>
    <property type="match status" value="1"/>
</dbReference>
<dbReference type="InterPro" id="IPR042076">
    <property type="entry name" value="Crisp-like_dom"/>
</dbReference>
<name>A0A9Q0Y870_9SAUR</name>
<feature type="disulfide bond" evidence="3">
    <location>
        <begin position="215"/>
        <end position="228"/>
    </location>
</feature>
<evidence type="ECO:0000259" key="5">
    <source>
        <dbReference type="PROSITE" id="PS51670"/>
    </source>
</evidence>
<proteinExistence type="inferred from homology"/>
<dbReference type="EMBL" id="JAPFRF010000001">
    <property type="protein sequence ID" value="KAJ7345712.1"/>
    <property type="molecule type" value="Genomic_DNA"/>
</dbReference>
<dbReference type="Gene3D" id="3.40.33.10">
    <property type="entry name" value="CAP"/>
    <property type="match status" value="1"/>
</dbReference>
<reference evidence="6" key="1">
    <citation type="journal article" date="2023" name="DNA Res.">
        <title>Chromosome-level genome assembly of Phrynocephalus forsythii using third-generation DNA sequencing and Hi-C analysis.</title>
        <authorList>
            <person name="Qi Y."/>
            <person name="Zhao W."/>
            <person name="Zhao Y."/>
            <person name="Niu C."/>
            <person name="Cao S."/>
            <person name="Zhang Y."/>
        </authorList>
    </citation>
    <scope>NUCLEOTIDE SEQUENCE</scope>
    <source>
        <tissue evidence="6">Muscle</tissue>
    </source>
</reference>
<evidence type="ECO:0000256" key="1">
    <source>
        <dbReference type="ARBA" id="ARBA00009923"/>
    </source>
</evidence>
<evidence type="ECO:0000256" key="3">
    <source>
        <dbReference type="PROSITE-ProRule" id="PRU01005"/>
    </source>
</evidence>
<dbReference type="PANTHER" id="PTHR10334">
    <property type="entry name" value="CYSTEINE-RICH SECRETORY PROTEIN-RELATED"/>
    <property type="match status" value="1"/>
</dbReference>
<feature type="disulfide bond" evidence="3">
    <location>
        <begin position="206"/>
        <end position="224"/>
    </location>
</feature>
<dbReference type="OrthoDB" id="737510at2759"/>
<dbReference type="InterPro" id="IPR014044">
    <property type="entry name" value="CAP_dom"/>
</dbReference>
<dbReference type="InterPro" id="IPR035940">
    <property type="entry name" value="CAP_sf"/>
</dbReference>
<feature type="signal peptide" evidence="4">
    <location>
        <begin position="1"/>
        <end position="18"/>
    </location>
</feature>
<evidence type="ECO:0000313" key="7">
    <source>
        <dbReference type="Proteomes" id="UP001142489"/>
    </source>
</evidence>
<dbReference type="Pfam" id="PF08562">
    <property type="entry name" value="Crisp"/>
    <property type="match status" value="1"/>
</dbReference>
<accession>A0A9Q0Y870</accession>
<organism evidence="6 7">
    <name type="scientific">Phrynocephalus forsythii</name>
    <dbReference type="NCBI Taxonomy" id="171643"/>
    <lineage>
        <taxon>Eukaryota</taxon>
        <taxon>Metazoa</taxon>
        <taxon>Chordata</taxon>
        <taxon>Craniata</taxon>
        <taxon>Vertebrata</taxon>
        <taxon>Euteleostomi</taxon>
        <taxon>Lepidosauria</taxon>
        <taxon>Squamata</taxon>
        <taxon>Bifurcata</taxon>
        <taxon>Unidentata</taxon>
        <taxon>Episquamata</taxon>
        <taxon>Toxicofera</taxon>
        <taxon>Iguania</taxon>
        <taxon>Acrodonta</taxon>
        <taxon>Agamidae</taxon>
        <taxon>Agaminae</taxon>
        <taxon>Phrynocephalus</taxon>
    </lineage>
</organism>
<gene>
    <name evidence="6" type="ORF">JRQ81_001662</name>
</gene>
<dbReference type="SUPFAM" id="SSF55797">
    <property type="entry name" value="PR-1-like"/>
    <property type="match status" value="1"/>
</dbReference>
<comment type="similarity">
    <text evidence="1">Belongs to the CRISP family.</text>
</comment>
<evidence type="ECO:0000313" key="6">
    <source>
        <dbReference type="EMBL" id="KAJ7345712.1"/>
    </source>
</evidence>
<dbReference type="InterPro" id="IPR013871">
    <property type="entry name" value="Cysteine_rich_secretory"/>
</dbReference>
<keyword evidence="7" id="KW-1185">Reference proteome</keyword>
<feature type="chain" id="PRO_5040442284" description="ShKT domain-containing protein" evidence="4">
    <location>
        <begin position="19"/>
        <end position="235"/>
    </location>
</feature>
<keyword evidence="2 3" id="KW-1015">Disulfide bond</keyword>
<evidence type="ECO:0000256" key="2">
    <source>
        <dbReference type="ARBA" id="ARBA00023157"/>
    </source>
</evidence>
<sequence>MLLPTVIFLAAMVQPSLGQELANITEEYKKEIVDLHNAVRRQVEPTARNMMKMMWNEEAAKSAAQWAMKCLAMPSPPAERIVKGRICGEISLQTNYFPTWQNIIDQFSKGSTNFKYGVGAIDKTEEVYGYTQIIWHNSNQVGCAGSICPKNENVFYHVCRYCPPGNILEQLEKPYKEGPSCGDCPDSCEDKLCNSSCEYADLYTECSDIVETFSCANPYAEENCQATCKCPKGAL</sequence>
<dbReference type="Gene3D" id="1.10.10.740">
    <property type="entry name" value="Crisp domain"/>
    <property type="match status" value="1"/>
</dbReference>
<dbReference type="InterPro" id="IPR001283">
    <property type="entry name" value="CRISP-related"/>
</dbReference>
<comment type="caution">
    <text evidence="6">The sequence shown here is derived from an EMBL/GenBank/DDBJ whole genome shotgun (WGS) entry which is preliminary data.</text>
</comment>
<dbReference type="SMART" id="SM00198">
    <property type="entry name" value="SCP"/>
    <property type="match status" value="1"/>
</dbReference>
<dbReference type="PRINTS" id="PR00837">
    <property type="entry name" value="V5TPXLIKE"/>
</dbReference>
<keyword evidence="4" id="KW-0732">Signal</keyword>
<dbReference type="AlphaFoldDB" id="A0A9Q0Y870"/>
<dbReference type="FunFam" id="3.40.33.10:FF:000005">
    <property type="entry name" value="Cysteine-rich secretory protein 2"/>
    <property type="match status" value="1"/>
</dbReference>
<dbReference type="InterPro" id="IPR003582">
    <property type="entry name" value="ShKT_dom"/>
</dbReference>
<dbReference type="Proteomes" id="UP001142489">
    <property type="component" value="Unassembled WGS sequence"/>
</dbReference>
<feature type="domain" description="ShKT" evidence="5">
    <location>
        <begin position="197"/>
        <end position="230"/>
    </location>
</feature>